<keyword evidence="3" id="KW-0489">Methyltransferase</keyword>
<feature type="region of interest" description="Disordered" evidence="1">
    <location>
        <begin position="313"/>
        <end position="349"/>
    </location>
</feature>
<feature type="domain" description="SAM-dependent methyltransferase RsmB-F/NOP2-type catalytic core" evidence="2">
    <location>
        <begin position="191"/>
        <end position="248"/>
    </location>
</feature>
<dbReference type="PRINTS" id="PR02010">
    <property type="entry name" value="RCMT9"/>
</dbReference>
<dbReference type="Pfam" id="PF01189">
    <property type="entry name" value="Methyltr_RsmB-F"/>
    <property type="match status" value="1"/>
</dbReference>
<dbReference type="OrthoDB" id="6093671at2759"/>
<dbReference type="GO" id="GO:0001510">
    <property type="term" value="P:RNA methylation"/>
    <property type="evidence" value="ECO:0007669"/>
    <property type="project" value="InterPro"/>
</dbReference>
<accession>A0A433CHA3</accession>
<dbReference type="InterPro" id="IPR023269">
    <property type="entry name" value="RCMT_subfamily_9"/>
</dbReference>
<dbReference type="PANTHER" id="PTHR22807">
    <property type="entry name" value="NOP2 YEAST -RELATED NOL1/NOP2/FMU SUN DOMAIN-CONTAINING"/>
    <property type="match status" value="1"/>
</dbReference>
<dbReference type="SUPFAM" id="SSF53335">
    <property type="entry name" value="S-adenosyl-L-methionine-dependent methyltransferases"/>
    <property type="match status" value="1"/>
</dbReference>
<dbReference type="EMBL" id="RBNI01013073">
    <property type="protein sequence ID" value="RUP37944.1"/>
    <property type="molecule type" value="Genomic_DNA"/>
</dbReference>
<name>A0A433CHA3_9FUNG</name>
<sequence length="381" mass="41387">MAHTDKLPHKLPFEHTDKLPHKLPLEHTNKLPLEHTDKLPHKLPLKHTDKLPHKLPLEHTDKLPHKLPLEHTNKRPLVHTHKLPHKPPLDLASLPPAFLTFLRDNAIDPSVYTISDLPRYVRLNTALPCASWPSADDLRAQLNARRVWQVDGVDGFFGIEMGEGAGRIVDCKAYKSAQIFGMDVSSGVAVHALELNPDDHVLDLCCAPGAKLCMIANLLASGTGTVTGVDISPHRAATCRSLVRRYKAGARARLFVADGTVFNVLAPRIAARRFAGGVEGTVRVEMEGEGYADGDVRVEVGVVRGRVEADSSTAISSTEHIRSSIPPSATSASSGPSSSTSSPSPSLSAVAPVKPFWAPKLLRFDPQLRGPEYLYDKVGDV</sequence>
<dbReference type="InterPro" id="IPR023267">
    <property type="entry name" value="RCMT"/>
</dbReference>
<organism evidence="3 4">
    <name type="scientific">Jimgerdemannia flammicorona</name>
    <dbReference type="NCBI Taxonomy" id="994334"/>
    <lineage>
        <taxon>Eukaryota</taxon>
        <taxon>Fungi</taxon>
        <taxon>Fungi incertae sedis</taxon>
        <taxon>Mucoromycota</taxon>
        <taxon>Mucoromycotina</taxon>
        <taxon>Endogonomycetes</taxon>
        <taxon>Endogonales</taxon>
        <taxon>Endogonaceae</taxon>
        <taxon>Jimgerdemannia</taxon>
    </lineage>
</organism>
<dbReference type="InterPro" id="IPR029063">
    <property type="entry name" value="SAM-dependent_MTases_sf"/>
</dbReference>
<dbReference type="Gene3D" id="3.40.50.150">
    <property type="entry name" value="Vaccinia Virus protein VP39"/>
    <property type="match status" value="1"/>
</dbReference>
<dbReference type="GO" id="GO:0008173">
    <property type="term" value="F:RNA methyltransferase activity"/>
    <property type="evidence" value="ECO:0007669"/>
    <property type="project" value="InterPro"/>
</dbReference>
<evidence type="ECO:0000259" key="2">
    <source>
        <dbReference type="Pfam" id="PF01189"/>
    </source>
</evidence>
<comment type="caution">
    <text evidence="3">The sequence shown here is derived from an EMBL/GenBank/DDBJ whole genome shotgun (WGS) entry which is preliminary data.</text>
</comment>
<protein>
    <submittedName>
        <fullName evidence="3">S-adenosyl-L-methionine-dependent methyltransferase</fullName>
    </submittedName>
</protein>
<gene>
    <name evidence="3" type="ORF">BC936DRAFT_138430</name>
</gene>
<dbReference type="PANTHER" id="PTHR22807:SF16">
    <property type="entry name" value="SAM-DEPENDENT MTASE RSMB_NOP-TYPE DOMAIN-CONTAINING PROTEIN"/>
    <property type="match status" value="1"/>
</dbReference>
<feature type="compositionally biased region" description="Low complexity" evidence="1">
    <location>
        <begin position="323"/>
        <end position="349"/>
    </location>
</feature>
<evidence type="ECO:0000256" key="1">
    <source>
        <dbReference type="SAM" id="MobiDB-lite"/>
    </source>
</evidence>
<dbReference type="CDD" id="cd02440">
    <property type="entry name" value="AdoMet_MTases"/>
    <property type="match status" value="1"/>
</dbReference>
<feature type="region of interest" description="Disordered" evidence="1">
    <location>
        <begin position="1"/>
        <end position="23"/>
    </location>
</feature>
<reference evidence="3 4" key="1">
    <citation type="journal article" date="2018" name="New Phytol.">
        <title>Phylogenomics of Endogonaceae and evolution of mycorrhizas within Mucoromycota.</title>
        <authorList>
            <person name="Chang Y."/>
            <person name="Desiro A."/>
            <person name="Na H."/>
            <person name="Sandor L."/>
            <person name="Lipzen A."/>
            <person name="Clum A."/>
            <person name="Barry K."/>
            <person name="Grigoriev I.V."/>
            <person name="Martin F.M."/>
            <person name="Stajich J.E."/>
            <person name="Smith M.E."/>
            <person name="Bonito G."/>
            <person name="Spatafora J.W."/>
        </authorList>
    </citation>
    <scope>NUCLEOTIDE SEQUENCE [LARGE SCALE GENOMIC DNA]</scope>
    <source>
        <strain evidence="3 4">GMNB39</strain>
    </source>
</reference>
<dbReference type="Proteomes" id="UP000268093">
    <property type="component" value="Unassembled WGS sequence"/>
</dbReference>
<evidence type="ECO:0000313" key="4">
    <source>
        <dbReference type="Proteomes" id="UP000268093"/>
    </source>
</evidence>
<keyword evidence="3" id="KW-0808">Transferase</keyword>
<dbReference type="InterPro" id="IPR049560">
    <property type="entry name" value="MeTrfase_RsmB-F_NOP2_cat"/>
</dbReference>
<proteinExistence type="predicted"/>
<keyword evidence="4" id="KW-1185">Reference proteome</keyword>
<evidence type="ECO:0000313" key="3">
    <source>
        <dbReference type="EMBL" id="RUP37944.1"/>
    </source>
</evidence>
<dbReference type="AlphaFoldDB" id="A0A433CHA3"/>